<dbReference type="EMBL" id="DVMY01000048">
    <property type="protein sequence ID" value="HIU37153.1"/>
    <property type="molecule type" value="Genomic_DNA"/>
</dbReference>
<comment type="caution">
    <text evidence="1">The sequence shown here is derived from an EMBL/GenBank/DDBJ whole genome shotgun (WGS) entry which is preliminary data.</text>
</comment>
<organism evidence="1 2">
    <name type="scientific">Candidatus Aphodousia faecigallinarum</name>
    <dbReference type="NCBI Taxonomy" id="2840677"/>
    <lineage>
        <taxon>Bacteria</taxon>
        <taxon>Pseudomonadati</taxon>
        <taxon>Pseudomonadota</taxon>
        <taxon>Betaproteobacteria</taxon>
        <taxon>Burkholderiales</taxon>
        <taxon>Sutterellaceae</taxon>
        <taxon>Sutterellaceae incertae sedis</taxon>
        <taxon>Candidatus Aphodousia</taxon>
    </lineage>
</organism>
<reference evidence="1" key="1">
    <citation type="submission" date="2020-10" db="EMBL/GenBank/DDBJ databases">
        <authorList>
            <person name="Gilroy R."/>
        </authorList>
    </citation>
    <scope>NUCLEOTIDE SEQUENCE</scope>
    <source>
        <strain evidence="1">7463</strain>
    </source>
</reference>
<sequence>MSDQIGLFVPFDDSECLSADGYESICSRIGELQSIFNLKNIIRMSDIFPRVEFDLQRKLNDGSVGCVSTGVYSLLMEYVGDSFPAYQALVAEQTEVFNSLFSCQYLPLHSIPNKVANQIGAAKVDGIGWCVDLFEEGTLEPFITYLAKSPSIAEIVKQHEIWCHYRQESCRRLLRAYEELMRDYQKWSSDTKH</sequence>
<protein>
    <submittedName>
        <fullName evidence="1">Uncharacterized protein</fullName>
    </submittedName>
</protein>
<accession>A0A9D1LE06</accession>
<dbReference type="Proteomes" id="UP000824083">
    <property type="component" value="Unassembled WGS sequence"/>
</dbReference>
<evidence type="ECO:0000313" key="1">
    <source>
        <dbReference type="EMBL" id="HIU37153.1"/>
    </source>
</evidence>
<reference evidence="1" key="2">
    <citation type="journal article" date="2021" name="PeerJ">
        <title>Extensive microbial diversity within the chicken gut microbiome revealed by metagenomics and culture.</title>
        <authorList>
            <person name="Gilroy R."/>
            <person name="Ravi A."/>
            <person name="Getino M."/>
            <person name="Pursley I."/>
            <person name="Horton D.L."/>
            <person name="Alikhan N.F."/>
            <person name="Baker D."/>
            <person name="Gharbi K."/>
            <person name="Hall N."/>
            <person name="Watson M."/>
            <person name="Adriaenssens E.M."/>
            <person name="Foster-Nyarko E."/>
            <person name="Jarju S."/>
            <person name="Secka A."/>
            <person name="Antonio M."/>
            <person name="Oren A."/>
            <person name="Chaudhuri R.R."/>
            <person name="La Ragione R."/>
            <person name="Hildebrand F."/>
            <person name="Pallen M.J."/>
        </authorList>
    </citation>
    <scope>NUCLEOTIDE SEQUENCE</scope>
    <source>
        <strain evidence="1">7463</strain>
    </source>
</reference>
<evidence type="ECO:0000313" key="2">
    <source>
        <dbReference type="Proteomes" id="UP000824083"/>
    </source>
</evidence>
<proteinExistence type="predicted"/>
<name>A0A9D1LE06_9BURK</name>
<gene>
    <name evidence="1" type="ORF">IAC56_02630</name>
</gene>
<dbReference type="AlphaFoldDB" id="A0A9D1LE06"/>